<evidence type="ECO:0000313" key="1">
    <source>
        <dbReference type="EMBL" id="CAG8454528.1"/>
    </source>
</evidence>
<organism evidence="1 2">
    <name type="scientific">Scutellospora calospora</name>
    <dbReference type="NCBI Taxonomy" id="85575"/>
    <lineage>
        <taxon>Eukaryota</taxon>
        <taxon>Fungi</taxon>
        <taxon>Fungi incertae sedis</taxon>
        <taxon>Mucoromycota</taxon>
        <taxon>Glomeromycotina</taxon>
        <taxon>Glomeromycetes</taxon>
        <taxon>Diversisporales</taxon>
        <taxon>Gigasporaceae</taxon>
        <taxon>Scutellospora</taxon>
    </lineage>
</organism>
<evidence type="ECO:0000313" key="2">
    <source>
        <dbReference type="Proteomes" id="UP000789860"/>
    </source>
</evidence>
<keyword evidence="2" id="KW-1185">Reference proteome</keyword>
<proteinExistence type="predicted"/>
<protein>
    <submittedName>
        <fullName evidence="1">4470_t:CDS:1</fullName>
    </submittedName>
</protein>
<sequence>MSLTINQFVKRLISEDTIDLIKYEFREPPNEPKRKNENTLYIKKLWRDKLVNLSILNNFEISNDSVTRLMVELKLFEHDNVLRVYGITFDEDYYYFVREFSTMDLRTYLKKKSSSATPLTWRDRIVLTKGVVNGLKYLHDNDIIHSELHAKNIVMQNDIPKLTNIGMLYDRAPDDFSFSKYSPPEILLSHVVNDEKMLNIYSLGVLMWEISNDGIEPFHQSNAVELAIKILKGSRPDCSQIIEKLKNIPLSECYNEIKIENSTESRISEFKTINPNFGCELDYDDLLMKNMMKVKFISHFGLNRGRNLNGLDFNLSEGIILRDNSDPKICRTFSSCPVIYLPLDKSSHWMDLNNSSLFEIRSKNKMGPKYDDVRIHVPISTVQYTNDATDKFIQDIKIALNISNENKRRKALEERFNHYGNFVVKRATLGGVITIRNWSTVSAESKSYLKTYIQWAIDYGKGRTTEIFEDVPLDKLPKLEASVPIETFGDLCNWFKSLYSSKFAELISYEEIIPSYELLQSDLRKQLFQVIGSKPSEAPCRKLIPNISSQYEERDILKWIISNPPLNIHLSDWVYNNELQYGIILQRLNLKHGKRPAFKFLKEPKIIEINKITLLLTQPQTLQDAYCLENGINLKKDDGFGLELEIPFAEYSPILSYPLENFKYAKDQPSKAIYCQIIVRVAKISFNLADIKSLEEFSNTVNNALQNNEPYKNLCMLFGNDYGHLLPRTFTLGGILSKTYKSCTSTILPQRFEYDINDANTPQKIIKKLAEWNKEFDNIDTSYFLSNNSNLVYRNDIDNWIKNLLNKYSDLKVIASEDWTPLYKILKKIRFNIDDMFNTYQIAFNGEEILQQDKQDAIIIKFPGSLIDDNYYIFGTIIKRNKDGSEVKISQLPVQFDYLNKDGCVAYIHKAENCDIRLNKADTKLLWFVLANPKGYYSNKNRNVKVIYGDVNISKSQSVTLRGKNFSSDCVLITSIKNDTSLYNINITSWTKTKITLELIKGQIMVDSQQINDGFDDGSSDNEMDNFKLDQIDQATQETSVIRWCVIYPNVKMDNEDDESPTLSWSVFGNKLDPKLENVEPDYSDLYKIPSRMSLEDAINQFSKNDNTLEAWNTFVNHARDGNHIAKFWIGYYLQHDVLMAFKTYRRKFYEEVVDEFADGTDNYVQAAMKLYKQSADSGYPEAQLKYGFGLYNGTGVNNDKKEAIRYFRLAAKNNNITAMYNLGVMLRLSESDNEKNEGTKWLIEAAKLNHLKAIEVCNRERINY</sequence>
<name>A0ACA9K5Y1_9GLOM</name>
<dbReference type="Proteomes" id="UP000789860">
    <property type="component" value="Unassembled WGS sequence"/>
</dbReference>
<accession>A0ACA9K5Y1</accession>
<reference evidence="1" key="1">
    <citation type="submission" date="2021-06" db="EMBL/GenBank/DDBJ databases">
        <authorList>
            <person name="Kallberg Y."/>
            <person name="Tangrot J."/>
            <person name="Rosling A."/>
        </authorList>
    </citation>
    <scope>NUCLEOTIDE SEQUENCE</scope>
    <source>
        <strain evidence="1">AU212A</strain>
    </source>
</reference>
<comment type="caution">
    <text evidence="1">The sequence shown here is derived from an EMBL/GenBank/DDBJ whole genome shotgun (WGS) entry which is preliminary data.</text>
</comment>
<dbReference type="EMBL" id="CAJVPM010000907">
    <property type="protein sequence ID" value="CAG8454528.1"/>
    <property type="molecule type" value="Genomic_DNA"/>
</dbReference>
<gene>
    <name evidence="1" type="ORF">SCALOS_LOCUS1342</name>
</gene>